<dbReference type="InterPro" id="IPR036028">
    <property type="entry name" value="SH3-like_dom_sf"/>
</dbReference>
<dbReference type="AlphaFoldDB" id="A0A1Y2CRW4"/>
<dbReference type="GO" id="GO:0061630">
    <property type="term" value="F:ubiquitin protein ligase activity"/>
    <property type="evidence" value="ECO:0007669"/>
    <property type="project" value="UniProtKB-EC"/>
</dbReference>
<dbReference type="SUPFAM" id="SSF48403">
    <property type="entry name" value="Ankyrin repeat"/>
    <property type="match status" value="2"/>
</dbReference>
<keyword evidence="19" id="KW-1185">Reference proteome</keyword>
<dbReference type="PANTHER" id="PTHR11254:SF440">
    <property type="entry name" value="E3 UBIQUITIN-PROTEIN LIGASE NEDD-4"/>
    <property type="match status" value="1"/>
</dbReference>
<keyword evidence="5" id="KW-0808">Transferase</keyword>
<feature type="signal peptide" evidence="16">
    <location>
        <begin position="1"/>
        <end position="19"/>
    </location>
</feature>
<evidence type="ECO:0000256" key="11">
    <source>
        <dbReference type="ARBA" id="ARBA00040370"/>
    </source>
</evidence>
<dbReference type="InterPro" id="IPR002110">
    <property type="entry name" value="Ankyrin_rpt"/>
</dbReference>
<evidence type="ECO:0000256" key="15">
    <source>
        <dbReference type="SAM" id="Coils"/>
    </source>
</evidence>
<dbReference type="InterPro" id="IPR036770">
    <property type="entry name" value="Ankyrin_rpt-contain_sf"/>
</dbReference>
<keyword evidence="15" id="KW-0175">Coiled coil</keyword>
<dbReference type="Gene3D" id="1.25.40.20">
    <property type="entry name" value="Ankyrin repeat-containing domain"/>
    <property type="match status" value="2"/>
</dbReference>
<dbReference type="PROSITE" id="PS50237">
    <property type="entry name" value="HECT"/>
    <property type="match status" value="1"/>
</dbReference>
<evidence type="ECO:0000256" key="16">
    <source>
        <dbReference type="SAM" id="SignalP"/>
    </source>
</evidence>
<gene>
    <name evidence="18" type="ORF">LY90DRAFT_670863</name>
</gene>
<evidence type="ECO:0000256" key="2">
    <source>
        <dbReference type="ARBA" id="ARBA00004240"/>
    </source>
</evidence>
<dbReference type="CDD" id="cd00078">
    <property type="entry name" value="HECTc"/>
    <property type="match status" value="1"/>
</dbReference>
<dbReference type="Pfam" id="PF12796">
    <property type="entry name" value="Ank_2"/>
    <property type="match status" value="1"/>
</dbReference>
<dbReference type="SMART" id="SM00119">
    <property type="entry name" value="HECTc"/>
    <property type="match status" value="1"/>
</dbReference>
<feature type="coiled-coil region" evidence="15">
    <location>
        <begin position="420"/>
        <end position="477"/>
    </location>
</feature>
<accession>A0A1Y2CRW4</accession>
<dbReference type="Gene3D" id="3.30.2160.10">
    <property type="entry name" value="Hect, E3 ligase catalytic domain"/>
    <property type="match status" value="1"/>
</dbReference>
<evidence type="ECO:0000256" key="10">
    <source>
        <dbReference type="ARBA" id="ARBA00037859"/>
    </source>
</evidence>
<protein>
    <recommendedName>
        <fullName evidence="11">E3 ubiquitin-protein ligase HACE1</fullName>
        <ecNumber evidence="4">2.3.2.26</ecNumber>
    </recommendedName>
    <alternativeName>
        <fullName evidence="13">HECT domain and ankyrin repeat-containing E3 ubiquitin-protein ligase 1</fullName>
    </alternativeName>
    <alternativeName>
        <fullName evidence="12">HECT-type E3 ubiquitin transferase HACE1</fullName>
    </alternativeName>
</protein>
<evidence type="ECO:0000256" key="3">
    <source>
        <dbReference type="ARBA" id="ARBA00004906"/>
    </source>
</evidence>
<sequence>MSKNNIIILPFFKSLKILALLHLKMNTYNKLYNFIYEINASRLKKAIENNDIVKVKRIMKRTKNYVMKVNEYLLCRAIGQNSEIFKLLFEYANEKNIKLNLTDKYGYGVTLLGWAFKEKNIEIAKMIIDYANKNSIILDINNTRKPPLYFACEMKDAEGIKLLMDYANKNNIILNVNYKFWGKAYALLNATYSNNTEGVKLLIQYCNENNLFLIVNDKDSYGFYPLLWATRQNNLEIVKLLLEYAKKNNIILTLNKTKHYLRDNISYAVFYNNIEMVRVILAYANENNIIFQTNPVCRNEDYILLNAIKYNSTEVVKFLIEYTNKNNTILTINQGYFHITDHPFIRSILDNNIEMIKILVNYANEKSIMLNVNEEIEPKVYPLCIASKINIEIAKILIEYAFDHRIKLKYNLDNITPEVYNILKEKEEELEVIIKKENQERMERERKENQERMEREIIEHKEILEQGKRRREELERQPKMYQKINKKLKSQNLVIAINNFSAIEYDQMDICKNEFLIVTDWNCKEGWVYGHRKDNPEEKGLFPKIFIKICEYREETSIKFGISPAYRILLEDKINQLRLNEEMQINNGSLKLNIDRNFLLHDSFINIMNYSPKELKKDLKIKYKGEDGIDRGGLLRDFFYHISKEIGNTKYSFLRYSNDNSYELEINPKSNLYKVDYLKYFRFIGRILGLAIFHKQYLSINFTLTFYKRLLKKPLKFSDLEYEDPEIYKNIMWLKENEGIDNLYLTFELDTEDFFGNHNKIELKPNGASINVTDFNKNEYIDLVIKNKLNNKNDKNQFEALKQGFYEIIPENINSIINEYDLKFLLSGVNEIKIDDWENNTEYDGYNKEDITIINFWKCVRDFSTEKQKELLFFATGSSQVPVTGFKDLQGSGKIQHFKLKRYGTENDLPVSHTCFNCIDLPPYTSYTRLKQKLLLAISEGMDGFNIN</sequence>
<evidence type="ECO:0000256" key="8">
    <source>
        <dbReference type="ARBA" id="ARBA00023034"/>
    </source>
</evidence>
<dbReference type="FunFam" id="3.90.1750.10:FF:000079">
    <property type="entry name" value="E3 ubiquitin-protein ligase"/>
    <property type="match status" value="1"/>
</dbReference>
<feature type="active site" description="Glycyl thioester intermediate" evidence="14">
    <location>
        <position position="915"/>
    </location>
</feature>
<evidence type="ECO:0000256" key="12">
    <source>
        <dbReference type="ARBA" id="ARBA00041409"/>
    </source>
</evidence>
<dbReference type="GO" id="GO:0016567">
    <property type="term" value="P:protein ubiquitination"/>
    <property type="evidence" value="ECO:0007669"/>
    <property type="project" value="TreeGrafter"/>
</dbReference>
<dbReference type="OrthoDB" id="8068875at2759"/>
<evidence type="ECO:0000256" key="4">
    <source>
        <dbReference type="ARBA" id="ARBA00012485"/>
    </source>
</evidence>
<evidence type="ECO:0000256" key="14">
    <source>
        <dbReference type="PROSITE-ProRule" id="PRU00104"/>
    </source>
</evidence>
<dbReference type="FunFam" id="3.30.2160.10:FF:000001">
    <property type="entry name" value="E3 ubiquitin-protein ligase NEDD4-like"/>
    <property type="match status" value="1"/>
</dbReference>
<dbReference type="Gene3D" id="2.30.30.40">
    <property type="entry name" value="SH3 Domains"/>
    <property type="match status" value="1"/>
</dbReference>
<evidence type="ECO:0000256" key="5">
    <source>
        <dbReference type="ARBA" id="ARBA00022679"/>
    </source>
</evidence>
<feature type="chain" id="PRO_5013073322" description="E3 ubiquitin-protein ligase HACE1" evidence="16">
    <location>
        <begin position="20"/>
        <end position="948"/>
    </location>
</feature>
<evidence type="ECO:0000259" key="17">
    <source>
        <dbReference type="PROSITE" id="PS50237"/>
    </source>
</evidence>
<evidence type="ECO:0000313" key="19">
    <source>
        <dbReference type="Proteomes" id="UP000193920"/>
    </source>
</evidence>
<evidence type="ECO:0000256" key="6">
    <source>
        <dbReference type="ARBA" id="ARBA00022786"/>
    </source>
</evidence>
<feature type="domain" description="HECT" evidence="17">
    <location>
        <begin position="611"/>
        <end position="948"/>
    </location>
</feature>
<dbReference type="GO" id="GO:0005783">
    <property type="term" value="C:endoplasmic reticulum"/>
    <property type="evidence" value="ECO:0007669"/>
    <property type="project" value="UniProtKB-SubCell"/>
</dbReference>
<comment type="catalytic activity">
    <reaction evidence="1">
        <text>S-ubiquitinyl-[E2 ubiquitin-conjugating enzyme]-L-cysteine + [acceptor protein]-L-lysine = [E2 ubiquitin-conjugating enzyme]-L-cysteine + N(6)-ubiquitinyl-[acceptor protein]-L-lysine.</text>
        <dbReference type="EC" id="2.3.2.26"/>
    </reaction>
</comment>
<name>A0A1Y2CRW4_9FUNG</name>
<dbReference type="EC" id="2.3.2.26" evidence="4"/>
<proteinExistence type="predicted"/>
<dbReference type="SMART" id="SM00248">
    <property type="entry name" value="ANK"/>
    <property type="match status" value="8"/>
</dbReference>
<organism evidence="18 19">
    <name type="scientific">Neocallimastix californiae</name>
    <dbReference type="NCBI Taxonomy" id="1754190"/>
    <lineage>
        <taxon>Eukaryota</taxon>
        <taxon>Fungi</taxon>
        <taxon>Fungi incertae sedis</taxon>
        <taxon>Chytridiomycota</taxon>
        <taxon>Chytridiomycota incertae sedis</taxon>
        <taxon>Neocallimastigomycetes</taxon>
        <taxon>Neocallimastigales</taxon>
        <taxon>Neocallimastigaceae</taxon>
        <taxon>Neocallimastix</taxon>
    </lineage>
</organism>
<comment type="caution">
    <text evidence="18">The sequence shown here is derived from an EMBL/GenBank/DDBJ whole genome shotgun (WGS) entry which is preliminary data.</text>
</comment>
<dbReference type="GO" id="GO:0032580">
    <property type="term" value="C:Golgi cisterna membrane"/>
    <property type="evidence" value="ECO:0007669"/>
    <property type="project" value="UniProtKB-SubCell"/>
</dbReference>
<evidence type="ECO:0000256" key="7">
    <source>
        <dbReference type="ARBA" id="ARBA00022824"/>
    </source>
</evidence>
<dbReference type="PANTHER" id="PTHR11254">
    <property type="entry name" value="HECT DOMAIN UBIQUITIN-PROTEIN LIGASE"/>
    <property type="match status" value="1"/>
</dbReference>
<keyword evidence="8" id="KW-0333">Golgi apparatus</keyword>
<dbReference type="Proteomes" id="UP000193920">
    <property type="component" value="Unassembled WGS sequence"/>
</dbReference>
<dbReference type="InterPro" id="IPR000569">
    <property type="entry name" value="HECT_dom"/>
</dbReference>
<dbReference type="GO" id="GO:0006511">
    <property type="term" value="P:ubiquitin-dependent protein catabolic process"/>
    <property type="evidence" value="ECO:0007669"/>
    <property type="project" value="TreeGrafter"/>
</dbReference>
<dbReference type="STRING" id="1754190.A0A1Y2CRW4"/>
<evidence type="ECO:0000256" key="13">
    <source>
        <dbReference type="ARBA" id="ARBA00042378"/>
    </source>
</evidence>
<reference evidence="18 19" key="1">
    <citation type="submission" date="2016-08" db="EMBL/GenBank/DDBJ databases">
        <title>A Parts List for Fungal Cellulosomes Revealed by Comparative Genomics.</title>
        <authorList>
            <consortium name="DOE Joint Genome Institute"/>
            <person name="Haitjema C.H."/>
            <person name="Gilmore S.P."/>
            <person name="Henske J.K."/>
            <person name="Solomon K.V."/>
            <person name="De Groot R."/>
            <person name="Kuo A."/>
            <person name="Mondo S.J."/>
            <person name="Salamov A.A."/>
            <person name="Labutti K."/>
            <person name="Zhao Z."/>
            <person name="Chiniquy J."/>
            <person name="Barry K."/>
            <person name="Brewer H.M."/>
            <person name="Purvine S.O."/>
            <person name="Wright A.T."/>
            <person name="Boxma B."/>
            <person name="Van Alen T."/>
            <person name="Hackstein J.H."/>
            <person name="Baker S.E."/>
            <person name="Grigoriev I.V."/>
            <person name="O'Malley M.A."/>
        </authorList>
    </citation>
    <scope>NUCLEOTIDE SEQUENCE [LARGE SCALE GENOMIC DNA]</scope>
    <source>
        <strain evidence="18 19">G1</strain>
    </source>
</reference>
<dbReference type="Gene3D" id="3.30.2410.10">
    <property type="entry name" value="Hect, E3 ligase catalytic domain"/>
    <property type="match status" value="1"/>
</dbReference>
<dbReference type="EMBL" id="MCOG01000099">
    <property type="protein sequence ID" value="ORY49707.1"/>
    <property type="molecule type" value="Genomic_DNA"/>
</dbReference>
<dbReference type="SUPFAM" id="SSF50044">
    <property type="entry name" value="SH3-domain"/>
    <property type="match status" value="1"/>
</dbReference>
<keyword evidence="7" id="KW-0256">Endoplasmic reticulum</keyword>
<evidence type="ECO:0000256" key="9">
    <source>
        <dbReference type="ARBA" id="ARBA00023306"/>
    </source>
</evidence>
<dbReference type="Gene3D" id="3.90.1750.10">
    <property type="entry name" value="Hect, E3 ligase catalytic domains"/>
    <property type="match status" value="1"/>
</dbReference>
<dbReference type="FunFam" id="3.30.2410.10:FF:000009">
    <property type="entry name" value="Probable E3 ubiquitin-protein ligase HECTD2"/>
    <property type="match status" value="1"/>
</dbReference>
<dbReference type="Pfam" id="PF00632">
    <property type="entry name" value="HECT"/>
    <property type="match status" value="1"/>
</dbReference>
<comment type="subcellular location">
    <subcellularLocation>
        <location evidence="2">Endoplasmic reticulum</location>
    </subcellularLocation>
    <subcellularLocation>
        <location evidence="10">Golgi apparatus</location>
        <location evidence="10">Golgi stack membrane</location>
    </subcellularLocation>
</comment>
<dbReference type="InterPro" id="IPR035983">
    <property type="entry name" value="Hect_E3_ubiquitin_ligase"/>
</dbReference>
<dbReference type="InterPro" id="IPR050409">
    <property type="entry name" value="E3_ubiq-protein_ligase"/>
</dbReference>
<dbReference type="SUPFAM" id="SSF56204">
    <property type="entry name" value="Hect, E3 ligase catalytic domain"/>
    <property type="match status" value="1"/>
</dbReference>
<comment type="pathway">
    <text evidence="3">Protein modification; protein ubiquitination.</text>
</comment>
<evidence type="ECO:0000256" key="1">
    <source>
        <dbReference type="ARBA" id="ARBA00000885"/>
    </source>
</evidence>
<evidence type="ECO:0000313" key="18">
    <source>
        <dbReference type="EMBL" id="ORY49707.1"/>
    </source>
</evidence>
<keyword evidence="6 14" id="KW-0833">Ubl conjugation pathway</keyword>
<keyword evidence="9" id="KW-0131">Cell cycle</keyword>
<keyword evidence="16" id="KW-0732">Signal</keyword>